<name>A0A1D8A2I0_9SPHN</name>
<evidence type="ECO:0000259" key="1">
    <source>
        <dbReference type="Pfam" id="PF22479"/>
    </source>
</evidence>
<accession>A0A1D8A2I0</accession>
<organism evidence="2 3">
    <name type="scientific">Novosphingobium resinovorum</name>
    <dbReference type="NCBI Taxonomy" id="158500"/>
    <lineage>
        <taxon>Bacteria</taxon>
        <taxon>Pseudomonadati</taxon>
        <taxon>Pseudomonadota</taxon>
        <taxon>Alphaproteobacteria</taxon>
        <taxon>Sphingomonadales</taxon>
        <taxon>Sphingomonadaceae</taxon>
        <taxon>Novosphingobium</taxon>
    </lineage>
</organism>
<evidence type="ECO:0000313" key="2">
    <source>
        <dbReference type="EMBL" id="AOR76343.1"/>
    </source>
</evidence>
<keyword evidence="3" id="KW-1185">Reference proteome</keyword>
<dbReference type="EMBL" id="CP017075">
    <property type="protein sequence ID" value="AOR76343.1"/>
    <property type="molecule type" value="Genomic_DNA"/>
</dbReference>
<dbReference type="Pfam" id="PF22479">
    <property type="entry name" value="Pam3_gp18"/>
    <property type="match status" value="1"/>
</dbReference>
<dbReference type="AlphaFoldDB" id="A0A1D8A2I0"/>
<evidence type="ECO:0000313" key="3">
    <source>
        <dbReference type="Proteomes" id="UP000094626"/>
    </source>
</evidence>
<proteinExistence type="predicted"/>
<dbReference type="KEGG" id="nre:BES08_05900"/>
<feature type="domain" description="Cyanophage baseplate Pam3 plug gp18" evidence="1">
    <location>
        <begin position="5"/>
        <end position="95"/>
    </location>
</feature>
<dbReference type="InterPro" id="IPR054252">
    <property type="entry name" value="Pam3_gp18"/>
</dbReference>
<dbReference type="RefSeq" id="WP_069707799.1">
    <property type="nucleotide sequence ID" value="NZ_CP017075.1"/>
</dbReference>
<protein>
    <recommendedName>
        <fullName evidence="1">Cyanophage baseplate Pam3 plug gp18 domain-containing protein</fullName>
    </recommendedName>
</protein>
<reference evidence="3" key="1">
    <citation type="journal article" date="2017" name="J. Biotechnol.">
        <title>Complete genome sequence of Novosphingobium resinovorum SA1, a versatile xenobiotic-degrading bacterium capable of utilizing sulfanilic acid.</title>
        <authorList>
            <person name="Hegedus B."/>
            <person name="Kos P.B."/>
            <person name="Balint B."/>
            <person name="Maroti G."/>
            <person name="Gan H.M."/>
            <person name="Perei K."/>
            <person name="Rakhely G."/>
        </authorList>
    </citation>
    <scope>NUCLEOTIDE SEQUENCE [LARGE SCALE GENOMIC DNA]</scope>
    <source>
        <strain evidence="3">SA1</strain>
    </source>
</reference>
<gene>
    <name evidence="2" type="ORF">BES08_05900</name>
</gene>
<dbReference type="Proteomes" id="UP000094626">
    <property type="component" value="Chromosome"/>
</dbReference>
<sequence length="97" mass="10733">MTVLQVPLIASPSQELSIRLGQQSCRLRVYQKRTGLYLDLLVNDLVVAQGILCCDRVWLIRDPASGFVGDFTFIDTQGASAPDYTGLAGRYQLVWNG</sequence>
<dbReference type="OrthoDB" id="6444802at2"/>